<sequence>MKISEQSQHQNGIPTKPEAVRYVAEVQVDLIEDESGWSPYLSVGDAPVG</sequence>
<dbReference type="Proteomes" id="UP000003374">
    <property type="component" value="Unassembled WGS sequence"/>
</dbReference>
<dbReference type="AlphaFoldDB" id="A4BL24"/>
<keyword evidence="2" id="KW-1185">Reference proteome</keyword>
<evidence type="ECO:0000313" key="1">
    <source>
        <dbReference type="EMBL" id="EAR23012.1"/>
    </source>
</evidence>
<dbReference type="HOGENOM" id="CLU_3138246_0_0_6"/>
<reference evidence="1 2" key="1">
    <citation type="submission" date="2006-02" db="EMBL/GenBank/DDBJ databases">
        <authorList>
            <person name="Waterbury J."/>
            <person name="Ferriera S."/>
            <person name="Johnson J."/>
            <person name="Kravitz S."/>
            <person name="Halpern A."/>
            <person name="Remington K."/>
            <person name="Beeson K."/>
            <person name="Tran B."/>
            <person name="Rogers Y.-H."/>
            <person name="Friedman R."/>
            <person name="Venter J.C."/>
        </authorList>
    </citation>
    <scope>NUCLEOTIDE SEQUENCE [LARGE SCALE GENOMIC DNA]</scope>
    <source>
        <strain evidence="1 2">Nb-231</strain>
    </source>
</reference>
<dbReference type="STRING" id="314278.NB231_14368"/>
<protein>
    <submittedName>
        <fullName evidence="1">Uncharacterized protein</fullName>
    </submittedName>
</protein>
<proteinExistence type="predicted"/>
<gene>
    <name evidence="1" type="ORF">NB231_14368</name>
</gene>
<name>A4BL24_9GAMM</name>
<dbReference type="EMBL" id="AAOF01000001">
    <property type="protein sequence ID" value="EAR23012.1"/>
    <property type="molecule type" value="Genomic_DNA"/>
</dbReference>
<accession>A4BL24</accession>
<organism evidence="1 2">
    <name type="scientific">Nitrococcus mobilis Nb-231</name>
    <dbReference type="NCBI Taxonomy" id="314278"/>
    <lineage>
        <taxon>Bacteria</taxon>
        <taxon>Pseudomonadati</taxon>
        <taxon>Pseudomonadota</taxon>
        <taxon>Gammaproteobacteria</taxon>
        <taxon>Chromatiales</taxon>
        <taxon>Ectothiorhodospiraceae</taxon>
        <taxon>Nitrococcus</taxon>
    </lineage>
</organism>
<evidence type="ECO:0000313" key="2">
    <source>
        <dbReference type="Proteomes" id="UP000003374"/>
    </source>
</evidence>
<comment type="caution">
    <text evidence="1">The sequence shown here is derived from an EMBL/GenBank/DDBJ whole genome shotgun (WGS) entry which is preliminary data.</text>
</comment>